<gene>
    <name evidence="2" type="ORF">EJO66_30420</name>
</gene>
<dbReference type="EMBL" id="RXFQ01000028">
    <property type="protein sequence ID" value="RSZ29249.1"/>
    <property type="molecule type" value="Genomic_DNA"/>
</dbReference>
<evidence type="ECO:0000313" key="2">
    <source>
        <dbReference type="EMBL" id="RSZ29249.1"/>
    </source>
</evidence>
<dbReference type="InterPro" id="IPR004843">
    <property type="entry name" value="Calcineurin-like_PHP"/>
</dbReference>
<keyword evidence="3" id="KW-1185">Reference proteome</keyword>
<dbReference type="Gene3D" id="3.60.21.10">
    <property type="match status" value="1"/>
</dbReference>
<comment type="caution">
    <text evidence="2">The sequence shown here is derived from an EMBL/GenBank/DDBJ whole genome shotgun (WGS) entry which is preliminary data.</text>
</comment>
<name>A0ABX9ZXP6_9BURK</name>
<evidence type="ECO:0000259" key="1">
    <source>
        <dbReference type="Pfam" id="PF00149"/>
    </source>
</evidence>
<sequence length="276" mass="30774">MKLLILSDLHLEFGTFLVPEVDYDVVILAGDIFVPGSKAMRWARRPENLGEAVPIVFVPGNHEFYQGVMQTSLNEMALTAAACNVHLLAPGEVVIAGVRFLGCTLWTDFELPIQTKAGSVVDAERAMKAAKVHLNDYSSIRWAEVLAPSDAPAAAKPRKRRLTPEDTRTLHFSDRAWLAQKLAEPFAGPTVVVTHHAPHRNSLAPHYQSDWLSPAFVSELPDSFFEVPALWVHGHLHESHRYGVGNCRVVCNPRGYVRHGREHENKQFNPELVVNL</sequence>
<dbReference type="RefSeq" id="WP_125967002.1">
    <property type="nucleotide sequence ID" value="NZ_RXFQ01000028.1"/>
</dbReference>
<dbReference type="PANTHER" id="PTHR37844">
    <property type="entry name" value="SER/THR PROTEIN PHOSPHATASE SUPERFAMILY (AFU_ORTHOLOGUE AFUA_1G14840)"/>
    <property type="match status" value="1"/>
</dbReference>
<reference evidence="2 3" key="1">
    <citation type="submission" date="2018-12" db="EMBL/GenBank/DDBJ databases">
        <title>The genome sequences of strain 502.</title>
        <authorList>
            <person name="Gao J."/>
            <person name="Sun J."/>
        </authorList>
    </citation>
    <scope>NUCLEOTIDE SEQUENCE [LARGE SCALE GENOMIC DNA]</scope>
    <source>
        <strain evidence="2 3">502</strain>
    </source>
</reference>
<dbReference type="SUPFAM" id="SSF56300">
    <property type="entry name" value="Metallo-dependent phosphatases"/>
    <property type="match status" value="1"/>
</dbReference>
<dbReference type="InterPro" id="IPR029052">
    <property type="entry name" value="Metallo-depent_PP-like"/>
</dbReference>
<protein>
    <submittedName>
        <fullName evidence="2">Metallophosphoesterase</fullName>
    </submittedName>
</protein>
<feature type="domain" description="Calcineurin-like phosphoesterase" evidence="1">
    <location>
        <begin position="1"/>
        <end position="69"/>
    </location>
</feature>
<dbReference type="Proteomes" id="UP000271137">
    <property type="component" value="Unassembled WGS sequence"/>
</dbReference>
<dbReference type="PANTHER" id="PTHR37844:SF2">
    <property type="entry name" value="SER_THR PROTEIN PHOSPHATASE SUPERFAMILY (AFU_ORTHOLOGUE AFUA_1G14840)"/>
    <property type="match status" value="1"/>
</dbReference>
<dbReference type="Pfam" id="PF00149">
    <property type="entry name" value="Metallophos"/>
    <property type="match status" value="1"/>
</dbReference>
<organism evidence="2 3">
    <name type="scientific">Variovorax beijingensis</name>
    <dbReference type="NCBI Taxonomy" id="2496117"/>
    <lineage>
        <taxon>Bacteria</taxon>
        <taxon>Pseudomonadati</taxon>
        <taxon>Pseudomonadota</taxon>
        <taxon>Betaproteobacteria</taxon>
        <taxon>Burkholderiales</taxon>
        <taxon>Comamonadaceae</taxon>
        <taxon>Variovorax</taxon>
    </lineage>
</organism>
<evidence type="ECO:0000313" key="3">
    <source>
        <dbReference type="Proteomes" id="UP000271137"/>
    </source>
</evidence>
<proteinExistence type="predicted"/>
<accession>A0ABX9ZXP6</accession>